<comment type="caution">
    <text evidence="8">The sequence shown here is derived from an EMBL/GenBank/DDBJ whole genome shotgun (WGS) entry which is preliminary data.</text>
</comment>
<dbReference type="PANTHER" id="PTHR21600">
    <property type="entry name" value="MITOCHONDRIAL RNA PSEUDOURIDINE SYNTHASE"/>
    <property type="match status" value="1"/>
</dbReference>
<dbReference type="GO" id="GO:0003723">
    <property type="term" value="F:RNA binding"/>
    <property type="evidence" value="ECO:0007669"/>
    <property type="project" value="UniProtKB-KW"/>
</dbReference>
<sequence length="305" mass="34922">MIDLVAKENIRIDKYIADNTHLSRADVKELIKQKAISVDDLIVNNGKFIVKLGANIHISKVLDKQIHVEAQKMDLDVLFEDDYLMIINKPSGLVVHPAPGHSKNTLVNGLLYFAKQLSNENGLLRPGIVHRLDKDTSGLMIVAKTNEAHRLLSTMLSEHLVKRQYLAIVKGWINHQISKINAPIGRSNNDRKKMSVTNINSKEAKTTVKLLKRFKYDNKMFSLVECTLETGRTHQIRVHLNYIEHPVFNDPVYSNAEFNPEFGQYLHAYKLTFTHPFTNKVLEFETKTPQEFQDLIDKADEVENN</sequence>
<evidence type="ECO:0000256" key="4">
    <source>
        <dbReference type="PIRSR" id="PIRSR606225-1"/>
    </source>
</evidence>
<dbReference type="InterPro" id="IPR036986">
    <property type="entry name" value="S4_RNA-bd_sf"/>
</dbReference>
<feature type="domain" description="RNA-binding S4" evidence="7">
    <location>
        <begin position="10"/>
        <end position="67"/>
    </location>
</feature>
<dbReference type="InterPro" id="IPR006224">
    <property type="entry name" value="PsdUridine_synth_RluA-like_CS"/>
</dbReference>
<dbReference type="InterPro" id="IPR020103">
    <property type="entry name" value="PsdUridine_synth_cat_dom_sf"/>
</dbReference>
<dbReference type="Pfam" id="PF00849">
    <property type="entry name" value="PseudoU_synth_2"/>
    <property type="match status" value="1"/>
</dbReference>
<keyword evidence="3 6" id="KW-0413">Isomerase</keyword>
<dbReference type="OrthoDB" id="9807829at2"/>
<reference evidence="8 9" key="1">
    <citation type="submission" date="2019-03" db="EMBL/GenBank/DDBJ databases">
        <title>Genomic Encyclopedia of Archaeal and Bacterial Type Strains, Phase II (KMG-II): from individual species to whole genera.</title>
        <authorList>
            <person name="Goeker M."/>
        </authorList>
    </citation>
    <scope>NUCLEOTIDE SEQUENCE [LARGE SCALE GENOMIC DNA]</scope>
    <source>
        <strain evidence="8 9">ATCC 700618</strain>
    </source>
</reference>
<dbReference type="PANTHER" id="PTHR21600:SF44">
    <property type="entry name" value="RIBOSOMAL LARGE SUBUNIT PSEUDOURIDINE SYNTHASE D"/>
    <property type="match status" value="1"/>
</dbReference>
<feature type="active site" evidence="4">
    <location>
        <position position="133"/>
    </location>
</feature>
<evidence type="ECO:0000313" key="8">
    <source>
        <dbReference type="EMBL" id="TDO22156.1"/>
    </source>
</evidence>
<dbReference type="Proteomes" id="UP000295518">
    <property type="component" value="Unassembled WGS sequence"/>
</dbReference>
<dbReference type="EC" id="5.4.99.-" evidence="6"/>
<dbReference type="GO" id="GO:0120159">
    <property type="term" value="F:rRNA pseudouridine synthase activity"/>
    <property type="evidence" value="ECO:0007669"/>
    <property type="project" value="UniProtKB-ARBA"/>
</dbReference>
<evidence type="ECO:0000256" key="5">
    <source>
        <dbReference type="PROSITE-ProRule" id="PRU00182"/>
    </source>
</evidence>
<dbReference type="InterPro" id="IPR006225">
    <property type="entry name" value="PsdUridine_synth_RluC/D"/>
</dbReference>
<evidence type="ECO:0000256" key="1">
    <source>
        <dbReference type="ARBA" id="ARBA00000073"/>
    </source>
</evidence>
<organism evidence="8 9">
    <name type="scientific">Mycoplasma testudineum</name>
    <dbReference type="NCBI Taxonomy" id="244584"/>
    <lineage>
        <taxon>Bacteria</taxon>
        <taxon>Bacillati</taxon>
        <taxon>Mycoplasmatota</taxon>
        <taxon>Mollicutes</taxon>
        <taxon>Mycoplasmataceae</taxon>
        <taxon>Mycoplasma</taxon>
    </lineage>
</organism>
<dbReference type="PROSITE" id="PS50889">
    <property type="entry name" value="S4"/>
    <property type="match status" value="1"/>
</dbReference>
<dbReference type="AlphaFoldDB" id="A0A4R6IJN6"/>
<comment type="catalytic activity">
    <reaction evidence="1 6">
        <text>a uridine in RNA = a pseudouridine in RNA</text>
        <dbReference type="Rhea" id="RHEA:48348"/>
        <dbReference type="Rhea" id="RHEA-COMP:12068"/>
        <dbReference type="Rhea" id="RHEA-COMP:12069"/>
        <dbReference type="ChEBI" id="CHEBI:65314"/>
        <dbReference type="ChEBI" id="CHEBI:65315"/>
    </reaction>
</comment>
<comment type="function">
    <text evidence="6">Responsible for synthesis of pseudouridine from uracil.</text>
</comment>
<dbReference type="SUPFAM" id="SSF55174">
    <property type="entry name" value="Alpha-L RNA-binding motif"/>
    <property type="match status" value="1"/>
</dbReference>
<dbReference type="EMBL" id="SNWN01000001">
    <property type="protein sequence ID" value="TDO22156.1"/>
    <property type="molecule type" value="Genomic_DNA"/>
</dbReference>
<evidence type="ECO:0000256" key="3">
    <source>
        <dbReference type="ARBA" id="ARBA00023235"/>
    </source>
</evidence>
<evidence type="ECO:0000259" key="7">
    <source>
        <dbReference type="SMART" id="SM00363"/>
    </source>
</evidence>
<accession>A0A4R6IJN6</accession>
<dbReference type="InterPro" id="IPR050188">
    <property type="entry name" value="RluA_PseudoU_synthase"/>
</dbReference>
<comment type="similarity">
    <text evidence="2 6">Belongs to the pseudouridine synthase RluA family.</text>
</comment>
<dbReference type="Gene3D" id="3.10.290.10">
    <property type="entry name" value="RNA-binding S4 domain"/>
    <property type="match status" value="1"/>
</dbReference>
<dbReference type="GO" id="GO:0000455">
    <property type="term" value="P:enzyme-directed rRNA pseudouridine synthesis"/>
    <property type="evidence" value="ECO:0007669"/>
    <property type="project" value="UniProtKB-ARBA"/>
</dbReference>
<dbReference type="NCBIfam" id="TIGR00005">
    <property type="entry name" value="rluA_subfam"/>
    <property type="match status" value="1"/>
</dbReference>
<dbReference type="CDD" id="cd00165">
    <property type="entry name" value="S4"/>
    <property type="match status" value="1"/>
</dbReference>
<evidence type="ECO:0000313" key="9">
    <source>
        <dbReference type="Proteomes" id="UP000295518"/>
    </source>
</evidence>
<dbReference type="InterPro" id="IPR002942">
    <property type="entry name" value="S4_RNA-bd"/>
</dbReference>
<dbReference type="SMART" id="SM00363">
    <property type="entry name" value="S4"/>
    <property type="match status" value="1"/>
</dbReference>
<evidence type="ECO:0000256" key="2">
    <source>
        <dbReference type="ARBA" id="ARBA00010876"/>
    </source>
</evidence>
<keyword evidence="9" id="KW-1185">Reference proteome</keyword>
<proteinExistence type="inferred from homology"/>
<protein>
    <recommendedName>
        <fullName evidence="6">Pseudouridine synthase</fullName>
        <ecNumber evidence="6">5.4.99.-</ecNumber>
    </recommendedName>
</protein>
<dbReference type="PROSITE" id="PS01129">
    <property type="entry name" value="PSI_RLU"/>
    <property type="match status" value="1"/>
</dbReference>
<dbReference type="SUPFAM" id="SSF55120">
    <property type="entry name" value="Pseudouridine synthase"/>
    <property type="match status" value="1"/>
</dbReference>
<evidence type="ECO:0000256" key="6">
    <source>
        <dbReference type="RuleBase" id="RU362028"/>
    </source>
</evidence>
<keyword evidence="5" id="KW-0694">RNA-binding</keyword>
<dbReference type="Gene3D" id="3.30.2350.10">
    <property type="entry name" value="Pseudouridine synthase"/>
    <property type="match status" value="1"/>
</dbReference>
<dbReference type="CDD" id="cd02869">
    <property type="entry name" value="PseudoU_synth_RluA_like"/>
    <property type="match status" value="1"/>
</dbReference>
<name>A0A4R6IJN6_9MOLU</name>
<gene>
    <name evidence="8" type="ORF">EI74_0013</name>
</gene>
<dbReference type="RefSeq" id="WP_094255003.1">
    <property type="nucleotide sequence ID" value="NZ_NNCE01000010.1"/>
</dbReference>
<dbReference type="InterPro" id="IPR006145">
    <property type="entry name" value="PsdUridine_synth_RsuA/RluA"/>
</dbReference>